<dbReference type="RefSeq" id="WP_136078260.1">
    <property type="nucleotide sequence ID" value="NZ_CAAHFG010000001.1"/>
</dbReference>
<dbReference type="AlphaFoldDB" id="A0A6C2TY98"/>
<accession>A0A6C2TY98</accession>
<evidence type="ECO:0000313" key="1">
    <source>
        <dbReference type="EMBL" id="VGO12612.1"/>
    </source>
</evidence>
<name>A0A6C2TY98_PONDE</name>
<reference evidence="1 2" key="1">
    <citation type="submission" date="2019-04" db="EMBL/GenBank/DDBJ databases">
        <authorList>
            <person name="Van Vliet M D."/>
        </authorList>
    </citation>
    <scope>NUCLEOTIDE SEQUENCE [LARGE SCALE GENOMIC DNA]</scope>
    <source>
        <strain evidence="1 2">F1</strain>
    </source>
</reference>
<protein>
    <submittedName>
        <fullName evidence="1">Uncharacterized protein</fullName>
    </submittedName>
</protein>
<keyword evidence="2" id="KW-1185">Reference proteome</keyword>
<evidence type="ECO:0000313" key="2">
    <source>
        <dbReference type="Proteomes" id="UP000366872"/>
    </source>
</evidence>
<proteinExistence type="predicted"/>
<organism evidence="1 2">
    <name type="scientific">Pontiella desulfatans</name>
    <dbReference type="NCBI Taxonomy" id="2750659"/>
    <lineage>
        <taxon>Bacteria</taxon>
        <taxon>Pseudomonadati</taxon>
        <taxon>Kiritimatiellota</taxon>
        <taxon>Kiritimatiellia</taxon>
        <taxon>Kiritimatiellales</taxon>
        <taxon>Pontiellaceae</taxon>
        <taxon>Pontiella</taxon>
    </lineage>
</organism>
<dbReference type="EMBL" id="CAAHFG010000001">
    <property type="protein sequence ID" value="VGO12612.1"/>
    <property type="molecule type" value="Genomic_DNA"/>
</dbReference>
<dbReference type="Proteomes" id="UP000366872">
    <property type="component" value="Unassembled WGS sequence"/>
</dbReference>
<gene>
    <name evidence="1" type="ORF">PDESU_01165</name>
</gene>
<sequence>MKIWLAAISHKHGTTVYAAVSRDRLIHELYGYVQSWWKQELPDDPFPDGMPEEEAVDLYFEKIDYEYLEFIDETELAGSE</sequence>